<dbReference type="AlphaFoldDB" id="A0A917S446"/>
<evidence type="ECO:0000313" key="2">
    <source>
        <dbReference type="Proteomes" id="UP000613840"/>
    </source>
</evidence>
<organism evidence="1 2">
    <name type="scientific">Microlunatus endophyticus</name>
    <dbReference type="NCBI Taxonomy" id="1716077"/>
    <lineage>
        <taxon>Bacteria</taxon>
        <taxon>Bacillati</taxon>
        <taxon>Actinomycetota</taxon>
        <taxon>Actinomycetes</taxon>
        <taxon>Propionibacteriales</taxon>
        <taxon>Propionibacteriaceae</taxon>
        <taxon>Microlunatus</taxon>
    </lineage>
</organism>
<dbReference type="Proteomes" id="UP000613840">
    <property type="component" value="Unassembled WGS sequence"/>
</dbReference>
<accession>A0A917S446</accession>
<gene>
    <name evidence="1" type="ORF">GCM10011575_08030</name>
</gene>
<dbReference type="EMBL" id="BMMZ01000002">
    <property type="protein sequence ID" value="GGL52189.1"/>
    <property type="molecule type" value="Genomic_DNA"/>
</dbReference>
<comment type="caution">
    <text evidence="1">The sequence shown here is derived from an EMBL/GenBank/DDBJ whole genome shotgun (WGS) entry which is preliminary data.</text>
</comment>
<keyword evidence="2" id="KW-1185">Reference proteome</keyword>
<proteinExistence type="predicted"/>
<sequence length="72" mass="7690">MSEDGVVDSEEYRLELGKRADDLGRVLSQVGRAYELRAAGTPPNAVPELVAADLNEVDQFLSQLEAGGDTKG</sequence>
<protein>
    <submittedName>
        <fullName evidence="1">Uncharacterized protein</fullName>
    </submittedName>
</protein>
<reference evidence="1" key="2">
    <citation type="submission" date="2020-09" db="EMBL/GenBank/DDBJ databases">
        <authorList>
            <person name="Sun Q."/>
            <person name="Zhou Y."/>
        </authorList>
    </citation>
    <scope>NUCLEOTIDE SEQUENCE</scope>
    <source>
        <strain evidence="1">CGMCC 4.7306</strain>
    </source>
</reference>
<evidence type="ECO:0000313" key="1">
    <source>
        <dbReference type="EMBL" id="GGL52189.1"/>
    </source>
</evidence>
<name>A0A917S446_9ACTN</name>
<reference evidence="1" key="1">
    <citation type="journal article" date="2014" name="Int. J. Syst. Evol. Microbiol.">
        <title>Complete genome sequence of Corynebacterium casei LMG S-19264T (=DSM 44701T), isolated from a smear-ripened cheese.</title>
        <authorList>
            <consortium name="US DOE Joint Genome Institute (JGI-PGF)"/>
            <person name="Walter F."/>
            <person name="Albersmeier A."/>
            <person name="Kalinowski J."/>
            <person name="Ruckert C."/>
        </authorList>
    </citation>
    <scope>NUCLEOTIDE SEQUENCE</scope>
    <source>
        <strain evidence="1">CGMCC 4.7306</strain>
    </source>
</reference>
<dbReference type="RefSeq" id="WP_188893909.1">
    <property type="nucleotide sequence ID" value="NZ_BMMZ01000002.1"/>
</dbReference>